<keyword evidence="10 15" id="KW-0067">ATP-binding</keyword>
<evidence type="ECO:0000313" key="16">
    <source>
        <dbReference type="EMBL" id="AHI29272.1"/>
    </source>
</evidence>
<dbReference type="InterPro" id="IPR011009">
    <property type="entry name" value="Kinase-like_dom_sf"/>
</dbReference>
<comment type="function">
    <text evidence="15">Catalyzes the ATP-dependent phosphorylation of the 3-deoxy-D-manno-octulosonic acid (Kdo) residue in Kdo-lipid IV(A) at the 4-OH position.</text>
</comment>
<dbReference type="EMBL" id="CP007151">
    <property type="protein sequence ID" value="AHI29272.1"/>
    <property type="molecule type" value="Genomic_DNA"/>
</dbReference>
<evidence type="ECO:0000256" key="14">
    <source>
        <dbReference type="ARBA" id="ARBA00034417"/>
    </source>
</evidence>
<dbReference type="STRING" id="1420916.AU14_13690"/>
<organism evidence="16 17">
    <name type="scientific">Marinobacter similis</name>
    <dbReference type="NCBI Taxonomy" id="1420916"/>
    <lineage>
        <taxon>Bacteria</taxon>
        <taxon>Pseudomonadati</taxon>
        <taxon>Pseudomonadota</taxon>
        <taxon>Gammaproteobacteria</taxon>
        <taxon>Pseudomonadales</taxon>
        <taxon>Marinobacteraceae</taxon>
        <taxon>Marinobacter</taxon>
    </lineage>
</organism>
<evidence type="ECO:0000256" key="12">
    <source>
        <dbReference type="ARBA" id="ARBA00023136"/>
    </source>
</evidence>
<keyword evidence="9 15" id="KW-0418">Kinase</keyword>
<dbReference type="AlphaFoldDB" id="W5YJ66"/>
<dbReference type="GO" id="GO:0016773">
    <property type="term" value="F:phosphotransferase activity, alcohol group as acceptor"/>
    <property type="evidence" value="ECO:0007669"/>
    <property type="project" value="UniProtKB-UniRule"/>
</dbReference>
<evidence type="ECO:0000313" key="17">
    <source>
        <dbReference type="Proteomes" id="UP000061489"/>
    </source>
</evidence>
<accession>W5YJ66</accession>
<gene>
    <name evidence="15" type="primary">kdkA</name>
    <name evidence="16" type="ORF">AU14_13690</name>
</gene>
<evidence type="ECO:0000256" key="11">
    <source>
        <dbReference type="ARBA" id="ARBA00022985"/>
    </source>
</evidence>
<proteinExistence type="inferred from homology"/>
<evidence type="ECO:0000256" key="5">
    <source>
        <dbReference type="ARBA" id="ARBA00022475"/>
    </source>
</evidence>
<evidence type="ECO:0000256" key="7">
    <source>
        <dbReference type="ARBA" id="ARBA00022679"/>
    </source>
</evidence>
<keyword evidence="17" id="KW-1185">Reference proteome</keyword>
<keyword evidence="12 15" id="KW-0472">Membrane</keyword>
<dbReference type="InterPro" id="IPR022826">
    <property type="entry name" value="KDO_kinase"/>
</dbReference>
<protein>
    <recommendedName>
        <fullName evidence="13 15">3-deoxy-D-manno-octulosonic acid kinase</fullName>
        <shortName evidence="15">Kdo kinase</shortName>
        <ecNumber evidence="4 15">2.7.1.166</ecNumber>
    </recommendedName>
</protein>
<reference evidence="16 17" key="1">
    <citation type="journal article" date="2014" name="Genome Announc.">
        <title>Draft Genome Sequences of Marinobacter similis A3d10T and Marinobacter salarius R9SW1T.</title>
        <authorList>
            <person name="Ivanova E.P."/>
            <person name="Ng H.J."/>
            <person name="Webb H.K."/>
            <person name="Feng G."/>
            <person name="Oshima K."/>
            <person name="Hattori M."/>
            <person name="Ohkuma M."/>
            <person name="Sergeev A.F."/>
            <person name="Mikhailov V.V."/>
            <person name="Crawford R.J."/>
            <person name="Sawabe T."/>
        </authorList>
    </citation>
    <scope>NUCLEOTIDE SEQUENCE [LARGE SCALE GENOMIC DNA]</scope>
    <source>
        <strain evidence="16 17">A3d10</strain>
    </source>
</reference>
<evidence type="ECO:0000256" key="3">
    <source>
        <dbReference type="ARBA" id="ARBA00010327"/>
    </source>
</evidence>
<dbReference type="UniPathway" id="UPA00958"/>
<dbReference type="NCBIfam" id="NF002475">
    <property type="entry name" value="PRK01723.1"/>
    <property type="match status" value="1"/>
</dbReference>
<keyword evidence="5 15" id="KW-1003">Cell membrane</keyword>
<dbReference type="HAMAP" id="MF_00521">
    <property type="entry name" value="KDO_kinase"/>
    <property type="match status" value="1"/>
</dbReference>
<keyword evidence="6 15" id="KW-0997">Cell inner membrane</keyword>
<dbReference type="Gene3D" id="1.10.510.10">
    <property type="entry name" value="Transferase(Phosphotransferase) domain 1"/>
    <property type="match status" value="1"/>
</dbReference>
<comment type="pathway">
    <text evidence="2 15">Bacterial outer membrane biogenesis; LPS core biosynthesis.</text>
</comment>
<dbReference type="HOGENOM" id="CLU_094226_0_0_6"/>
<keyword evidence="8 15" id="KW-0547">Nucleotide-binding</keyword>
<sequence length="230" mass="26302">MQLIVSPGYEQVTASWFSPDFWGRSAAPVSAGGRGGAWFIESDTSELVLRHYRRGGLVASLAEKTYFFTGFDRTRSTAEFNLLRKLRELSLPVPEPVAAITWKYRALWYRAAILVKRIPGAVTFAESECLEEATLWAEVGALIRRFHDEGLDHVDLNCDNILVSRGRIYLIDFDRCRLRAGVENSADAEWKRKNLDRLYRSVEKRCSRLDSEKRATCWASLLRAYQKKSS</sequence>
<keyword evidence="11 15" id="KW-0448">Lipopolysaccharide biosynthesis</keyword>
<dbReference type="EC" id="2.7.1.166" evidence="4 15"/>
<evidence type="ECO:0000256" key="9">
    <source>
        <dbReference type="ARBA" id="ARBA00022777"/>
    </source>
</evidence>
<evidence type="ECO:0000256" key="6">
    <source>
        <dbReference type="ARBA" id="ARBA00022519"/>
    </source>
</evidence>
<dbReference type="GO" id="GO:0016301">
    <property type="term" value="F:kinase activity"/>
    <property type="evidence" value="ECO:0007669"/>
    <property type="project" value="UniProtKB-KW"/>
</dbReference>
<evidence type="ECO:0000256" key="1">
    <source>
        <dbReference type="ARBA" id="ARBA00004515"/>
    </source>
</evidence>
<evidence type="ECO:0000256" key="13">
    <source>
        <dbReference type="ARBA" id="ARBA00029511"/>
    </source>
</evidence>
<keyword evidence="7 15" id="KW-0808">Transferase</keyword>
<comment type="subcellular location">
    <subcellularLocation>
        <location evidence="1 15">Cell inner membrane</location>
        <topology evidence="1 15">Peripheral membrane protein</topology>
        <orientation evidence="1 15">Cytoplasmic side</orientation>
    </subcellularLocation>
</comment>
<evidence type="ECO:0000256" key="4">
    <source>
        <dbReference type="ARBA" id="ARBA00011988"/>
    </source>
</evidence>
<name>W5YJ66_9GAMM</name>
<feature type="active site" evidence="15">
    <location>
        <position position="155"/>
    </location>
</feature>
<comment type="catalytic activity">
    <reaction evidence="14 15">
        <text>an alpha-Kdo-(2-&gt;6)-lipid IVA + ATP = a 4-O-phospho-alpha-Kdo-(2-&gt;6)-lipid IVA + ADP + H(+)</text>
        <dbReference type="Rhea" id="RHEA:74271"/>
        <dbReference type="ChEBI" id="CHEBI:15378"/>
        <dbReference type="ChEBI" id="CHEBI:30616"/>
        <dbReference type="ChEBI" id="CHEBI:176428"/>
        <dbReference type="ChEBI" id="CHEBI:193140"/>
        <dbReference type="ChEBI" id="CHEBI:456216"/>
        <dbReference type="EC" id="2.7.1.166"/>
    </reaction>
</comment>
<dbReference type="SUPFAM" id="SSF56112">
    <property type="entry name" value="Protein kinase-like (PK-like)"/>
    <property type="match status" value="1"/>
</dbReference>
<dbReference type="Pfam" id="PF06293">
    <property type="entry name" value="Kdo"/>
    <property type="match status" value="1"/>
</dbReference>
<dbReference type="KEGG" id="msx:AU14_13690"/>
<dbReference type="GO" id="GO:0005524">
    <property type="term" value="F:ATP binding"/>
    <property type="evidence" value="ECO:0007669"/>
    <property type="project" value="UniProtKB-UniRule"/>
</dbReference>
<dbReference type="GO" id="GO:0009244">
    <property type="term" value="P:lipopolysaccharide core region biosynthetic process"/>
    <property type="evidence" value="ECO:0007669"/>
    <property type="project" value="UniProtKB-UniRule"/>
</dbReference>
<evidence type="ECO:0000256" key="8">
    <source>
        <dbReference type="ARBA" id="ARBA00022741"/>
    </source>
</evidence>
<dbReference type="Proteomes" id="UP000061489">
    <property type="component" value="Chromosome"/>
</dbReference>
<evidence type="ECO:0000256" key="10">
    <source>
        <dbReference type="ARBA" id="ARBA00022840"/>
    </source>
</evidence>
<comment type="similarity">
    <text evidence="3 15">Belongs to the protein kinase superfamily. KdkA/RfaP family.</text>
</comment>
<evidence type="ECO:0000256" key="15">
    <source>
        <dbReference type="HAMAP-Rule" id="MF_00521"/>
    </source>
</evidence>
<dbReference type="GO" id="GO:0005886">
    <property type="term" value="C:plasma membrane"/>
    <property type="evidence" value="ECO:0007669"/>
    <property type="project" value="UniProtKB-SubCell"/>
</dbReference>
<evidence type="ECO:0000256" key="2">
    <source>
        <dbReference type="ARBA" id="ARBA00004713"/>
    </source>
</evidence>